<dbReference type="Pfam" id="PF22692">
    <property type="entry name" value="LlgE_F_G_D1"/>
    <property type="match status" value="1"/>
</dbReference>
<dbReference type="InterPro" id="IPR037925">
    <property type="entry name" value="FlgE/F/G-like"/>
</dbReference>
<dbReference type="InterPro" id="IPR001444">
    <property type="entry name" value="Flag_bb_rod_N"/>
</dbReference>
<keyword evidence="8" id="KW-0282">Flagellum</keyword>
<proteinExistence type="inferred from homology"/>
<dbReference type="PANTHER" id="PTHR30435">
    <property type="entry name" value="FLAGELLAR PROTEIN"/>
    <property type="match status" value="1"/>
</dbReference>
<dbReference type="InterPro" id="IPR010930">
    <property type="entry name" value="Flg_bb/hook_C_dom"/>
</dbReference>
<dbReference type="STRING" id="1193502.SHALO_1948"/>
<dbReference type="InterPro" id="IPR020013">
    <property type="entry name" value="Flagellar_FlgE/F/G"/>
</dbReference>
<evidence type="ECO:0000256" key="2">
    <source>
        <dbReference type="ARBA" id="ARBA00009677"/>
    </source>
</evidence>
<evidence type="ECO:0000256" key="3">
    <source>
        <dbReference type="ARBA" id="ARBA00023143"/>
    </source>
</evidence>
<sequence>MQSSYYSVTGAMVTQFNKLDLISNNLANLNTTAFKRDDVVVGDFKRIFQEYKDEMPIKDNTKEASKFMNAVGVRVPQVVEEYVKYQQGGIKRTGNALDLALKREDAFFMVETPNGIRLTQNGAFTLNSEGVLTTKEGYPVLPATYFQNQQYITIPDDGEFRVDKAGGVYNREDQIGNLMIVQSDDIKSLLKEGASFYTFKSTDELTQLEDGNLIEQGFLETSNINPVTEMVGLIETNRMVEIYQKVMKSHMNDLNSEAISKLASTKA</sequence>
<dbReference type="GO" id="GO:0071978">
    <property type="term" value="P:bacterial-type flagellum-dependent swarming motility"/>
    <property type="evidence" value="ECO:0007669"/>
    <property type="project" value="TreeGrafter"/>
</dbReference>
<dbReference type="PATRIC" id="fig|1193502.14.peg.1980"/>
<reference evidence="9" key="1">
    <citation type="submission" date="2016-08" db="EMBL/GenBank/DDBJ databases">
        <title>Complete genome sequence of the organohalide-respiring Epsilonproteobacterium Sulfurospirillum halorespirans.</title>
        <authorList>
            <person name="Goris T."/>
            <person name="Zimmermann J."/>
            <person name="Schenz B."/>
            <person name="Lemos M."/>
            <person name="Hackermueller J."/>
            <person name="Diekert G."/>
        </authorList>
    </citation>
    <scope>NUCLEOTIDE SEQUENCE [LARGE SCALE GENOMIC DNA]</scope>
    <source>
        <strain>DSM 13726</strain>
        <strain evidence="9">PCE-M2</strain>
    </source>
</reference>
<feature type="domain" description="Flagellar basal-body/hook protein C-terminal" evidence="6">
    <location>
        <begin position="216"/>
        <end position="249"/>
    </location>
</feature>
<comment type="subcellular location">
    <subcellularLocation>
        <location evidence="1 4">Bacterial flagellum basal body</location>
    </subcellularLocation>
</comment>
<evidence type="ECO:0000259" key="5">
    <source>
        <dbReference type="Pfam" id="PF00460"/>
    </source>
</evidence>
<dbReference type="PROSITE" id="PS00588">
    <property type="entry name" value="FLAGELLA_BB_ROD"/>
    <property type="match status" value="1"/>
</dbReference>
<evidence type="ECO:0000313" key="8">
    <source>
        <dbReference type="EMBL" id="AOO65719.1"/>
    </source>
</evidence>
<dbReference type="Proteomes" id="UP000094609">
    <property type="component" value="Chromosome"/>
</dbReference>
<dbReference type="InterPro" id="IPR019776">
    <property type="entry name" value="Flagellar_basal_body_rod_CS"/>
</dbReference>
<dbReference type="Pfam" id="PF06429">
    <property type="entry name" value="Flg_bbr_C"/>
    <property type="match status" value="1"/>
</dbReference>
<gene>
    <name evidence="8" type="ORF">SHALO_1948</name>
</gene>
<comment type="similarity">
    <text evidence="2 4">Belongs to the flagella basal body rod proteins family.</text>
</comment>
<dbReference type="RefSeq" id="WP_069478369.1">
    <property type="nucleotide sequence ID" value="NZ_CP017111.1"/>
</dbReference>
<dbReference type="GO" id="GO:0009425">
    <property type="term" value="C:bacterial-type flagellum basal body"/>
    <property type="evidence" value="ECO:0007669"/>
    <property type="project" value="UniProtKB-SubCell"/>
</dbReference>
<dbReference type="Pfam" id="PF00460">
    <property type="entry name" value="Flg_bb_rod"/>
    <property type="match status" value="1"/>
</dbReference>
<dbReference type="KEGG" id="shal:SHALO_1948"/>
<evidence type="ECO:0000313" key="9">
    <source>
        <dbReference type="Proteomes" id="UP000094609"/>
    </source>
</evidence>
<keyword evidence="9" id="KW-1185">Reference proteome</keyword>
<feature type="domain" description="Flagellar basal body rod protein N-terminal" evidence="5">
    <location>
        <begin position="9"/>
        <end position="35"/>
    </location>
</feature>
<evidence type="ECO:0000256" key="4">
    <source>
        <dbReference type="RuleBase" id="RU362116"/>
    </source>
</evidence>
<keyword evidence="3 4" id="KW-0975">Bacterial flagellum</keyword>
<dbReference type="NCBIfam" id="TIGR03506">
    <property type="entry name" value="FlgEFG_subfam"/>
    <property type="match status" value="1"/>
</dbReference>
<keyword evidence="8" id="KW-0966">Cell projection</keyword>
<organism evidence="8 9">
    <name type="scientific">Sulfurospirillum halorespirans DSM 13726</name>
    <dbReference type="NCBI Taxonomy" id="1193502"/>
    <lineage>
        <taxon>Bacteria</taxon>
        <taxon>Pseudomonadati</taxon>
        <taxon>Campylobacterota</taxon>
        <taxon>Epsilonproteobacteria</taxon>
        <taxon>Campylobacterales</taxon>
        <taxon>Sulfurospirillaceae</taxon>
        <taxon>Sulfurospirillum</taxon>
    </lineage>
</organism>
<accession>A0A1D7TL40</accession>
<evidence type="ECO:0000259" key="6">
    <source>
        <dbReference type="Pfam" id="PF06429"/>
    </source>
</evidence>
<dbReference type="SUPFAM" id="SSF117143">
    <property type="entry name" value="Flagellar hook protein flgE"/>
    <property type="match status" value="1"/>
</dbReference>
<feature type="domain" description="Flagellar hook protein FlgE/F/G-like D1" evidence="7">
    <location>
        <begin position="105"/>
        <end position="168"/>
    </location>
</feature>
<dbReference type="AlphaFoldDB" id="A0A1D7TL40"/>
<protein>
    <submittedName>
        <fullName evidence="8">Flagellar basal-body rod protein FlgF</fullName>
    </submittedName>
</protein>
<dbReference type="EMBL" id="CP017111">
    <property type="protein sequence ID" value="AOO65719.1"/>
    <property type="molecule type" value="Genomic_DNA"/>
</dbReference>
<keyword evidence="8" id="KW-0969">Cilium</keyword>
<dbReference type="PANTHER" id="PTHR30435:SF19">
    <property type="entry name" value="FLAGELLAR BASAL-BODY ROD PROTEIN FLGG"/>
    <property type="match status" value="1"/>
</dbReference>
<evidence type="ECO:0000259" key="7">
    <source>
        <dbReference type="Pfam" id="PF22692"/>
    </source>
</evidence>
<name>A0A1D7TL40_9BACT</name>
<dbReference type="InterPro" id="IPR053967">
    <property type="entry name" value="LlgE_F_G-like_D1"/>
</dbReference>
<evidence type="ECO:0000256" key="1">
    <source>
        <dbReference type="ARBA" id="ARBA00004117"/>
    </source>
</evidence>